<evidence type="ECO:0000259" key="15">
    <source>
        <dbReference type="Pfam" id="PF20501"/>
    </source>
</evidence>
<dbReference type="Pfam" id="PF13244">
    <property type="entry name" value="MbhD"/>
    <property type="match status" value="1"/>
</dbReference>
<feature type="transmembrane region" description="Helical" evidence="10">
    <location>
        <begin position="105"/>
        <end position="124"/>
    </location>
</feature>
<evidence type="ECO:0000259" key="11">
    <source>
        <dbReference type="Pfam" id="PF00361"/>
    </source>
</evidence>
<feature type="domain" description="MrpA C-terminal/MbhD" evidence="14">
    <location>
        <begin position="608"/>
        <end position="671"/>
    </location>
</feature>
<feature type="transmembrane region" description="Helical" evidence="10">
    <location>
        <begin position="74"/>
        <end position="98"/>
    </location>
</feature>
<sequence>MIALVTLHLVAGAIAPLLVRLLGPRAFWPLALAPAATAGWALTRTRAALSATPPTEDVRWVPTLQMDLSFRLDALGWLMTVVVGVVGTLVLLYCSAYFRRGHPGLGAFAASLTVFAGAMVGLVLSDDVLMLYIFWEITTVLSYLLVAHTYRAKASRVAASQALIVTTFGGLAMLVGLLLLAHEVGSTRLSDILAASPSGPVTTGGVLLVLVGALSKSAIVPFHFWLPGAMAAPTPVSAFLHSAAMVKAGVYLVARLAPTFAELPVWRWTVLVLGGTTMLLGAWRALRQYDLKLLLAYGTVSQLGFLVLVLGLGTADAALAGLTLLLSHALFKSALFMAVGVIDQATGTRDVRLLRGLRHSLPVTWWTCLLALASMAGIPPFLGFVAKEAVYGALWHGGPHGGDPLQWAVLAVAVLGSALTLAYSGRFLVVGLGSRDPEVEVGQRTPVKQVPPLLVAVPGALALAGLVAAPLAGRLEPALAAAGGTWPASRHPVHLGLWHGLTMPLLLTVLTITLGALLVLGRRTVTAVQVAAPDLPTAQDVYRRMIRQIERGATEVTGFLQRGSLELNLALVFGMLVLLPGGSLLVHAAWPEQVRPWDVPAQFPVAVAVAVAAVAAARSRRRLRGVFLLGVTGYGVALLFLLHGAPDLALTQILVETVSIAVFVLVLRRLPTRFVDESTRHDRRLRAALGVLVGATVTGLGIVASGARVAPPASVGMAESAYEFGGGHNVVNVILVDIRAWDTMGELSVVLVAATGVASLVFLHAERTSSNVQHIRRVLGQRRRHALAAEDWSRWIPAPTAMPQRRRSLMLEVVTRLLFHTIMVWSVYLLLAGHNAPGGGFAAGLVAGLAIFVRYLAGGREEMQAALPVVPGVLLGLGLFLSAGTGLFSMLVGGEVLQTWVHDLPLGPLGEVHVVTSVVFDVGVYLVVVGLLLDILTSLGASLDREIDVEREARA</sequence>
<feature type="transmembrane region" description="Helical" evidence="10">
    <location>
        <begin position="813"/>
        <end position="832"/>
    </location>
</feature>
<protein>
    <submittedName>
        <fullName evidence="16">Multisubunit sodium/proton antiporter, MrpA subunit /multisubunit sodium/proton antiporter, MrpB subunit</fullName>
    </submittedName>
</protein>
<dbReference type="Pfam" id="PF00662">
    <property type="entry name" value="Proton_antipo_N"/>
    <property type="match status" value="1"/>
</dbReference>
<feature type="transmembrane region" description="Helical" evidence="10">
    <location>
        <begin position="747"/>
        <end position="765"/>
    </location>
</feature>
<feature type="transmembrane region" description="Helical" evidence="10">
    <location>
        <begin position="162"/>
        <end position="181"/>
    </location>
</feature>
<feature type="transmembrane region" description="Helical" evidence="10">
    <location>
        <begin position="869"/>
        <end position="892"/>
    </location>
</feature>
<dbReference type="PANTHER" id="PTHR43373:SF1">
    <property type="entry name" value="NA(+)_H(+) ANTIPORTER SUBUNIT A"/>
    <property type="match status" value="1"/>
</dbReference>
<feature type="transmembrane region" description="Helical" evidence="10">
    <location>
        <begin position="405"/>
        <end position="432"/>
    </location>
</feature>
<keyword evidence="17" id="KW-1185">Reference proteome</keyword>
<feature type="transmembrane region" description="Helical" evidence="10">
    <location>
        <begin position="569"/>
        <end position="589"/>
    </location>
</feature>
<feature type="domain" description="Na+/H+ antiporter MnhB subunit-related protein" evidence="13">
    <location>
        <begin position="810"/>
        <end position="933"/>
    </location>
</feature>
<dbReference type="InterPro" id="IPR046806">
    <property type="entry name" value="MrpA_C/MbhE"/>
</dbReference>
<feature type="transmembrane region" description="Helical" evidence="10">
    <location>
        <begin position="266"/>
        <end position="286"/>
    </location>
</feature>
<dbReference type="GO" id="GO:0006811">
    <property type="term" value="P:monoatomic ion transport"/>
    <property type="evidence" value="ECO:0007669"/>
    <property type="project" value="UniProtKB-KW"/>
</dbReference>
<gene>
    <name evidence="16" type="ORF">SAMN05445756_1935</name>
</gene>
<dbReference type="PRINTS" id="PR01435">
    <property type="entry name" value="NPOXDRDTASE5"/>
</dbReference>
<accession>A0A212U548</accession>
<evidence type="ECO:0000256" key="7">
    <source>
        <dbReference type="ARBA" id="ARBA00023065"/>
    </source>
</evidence>
<evidence type="ECO:0000256" key="8">
    <source>
        <dbReference type="ARBA" id="ARBA00023136"/>
    </source>
</evidence>
<feature type="domain" description="NADH:quinone oxidoreductase/Mrp antiporter transmembrane" evidence="11">
    <location>
        <begin position="125"/>
        <end position="397"/>
    </location>
</feature>
<dbReference type="EMBL" id="FYEZ01000003">
    <property type="protein sequence ID" value="SNC73378.1"/>
    <property type="molecule type" value="Genomic_DNA"/>
</dbReference>
<feature type="transmembrane region" description="Helical" evidence="10">
    <location>
        <begin position="130"/>
        <end position="150"/>
    </location>
</feature>
<feature type="transmembrane region" description="Helical" evidence="10">
    <location>
        <begin position="293"/>
        <end position="312"/>
    </location>
</feature>
<feature type="domain" description="MrpA C-terminal/MbhE" evidence="15">
    <location>
        <begin position="684"/>
        <end position="761"/>
    </location>
</feature>
<organism evidence="16 17">
    <name type="scientific">Kytococcus aerolatus</name>
    <dbReference type="NCBI Taxonomy" id="592308"/>
    <lineage>
        <taxon>Bacteria</taxon>
        <taxon>Bacillati</taxon>
        <taxon>Actinomycetota</taxon>
        <taxon>Actinomycetes</taxon>
        <taxon>Micrococcales</taxon>
        <taxon>Kytococcaceae</taxon>
        <taxon>Kytococcus</taxon>
    </lineage>
</organism>
<evidence type="ECO:0000256" key="1">
    <source>
        <dbReference type="ARBA" id="ARBA00004651"/>
    </source>
</evidence>
<feature type="transmembrane region" description="Helical" evidence="10">
    <location>
        <begin position="838"/>
        <end position="857"/>
    </location>
</feature>
<dbReference type="Proteomes" id="UP000198122">
    <property type="component" value="Unassembled WGS sequence"/>
</dbReference>
<evidence type="ECO:0000256" key="2">
    <source>
        <dbReference type="ARBA" id="ARBA00022448"/>
    </source>
</evidence>
<feature type="transmembrane region" description="Helical" evidence="10">
    <location>
        <begin position="687"/>
        <end position="707"/>
    </location>
</feature>
<dbReference type="InterPro" id="IPR001750">
    <property type="entry name" value="ND/Mrp_TM"/>
</dbReference>
<dbReference type="PRINTS" id="PR01434">
    <property type="entry name" value="NADHDHGNASE5"/>
</dbReference>
<evidence type="ECO:0000259" key="14">
    <source>
        <dbReference type="Pfam" id="PF13244"/>
    </source>
</evidence>
<dbReference type="GO" id="GO:0015297">
    <property type="term" value="F:antiporter activity"/>
    <property type="evidence" value="ECO:0007669"/>
    <property type="project" value="UniProtKB-KW"/>
</dbReference>
<keyword evidence="7" id="KW-0406">Ion transport</keyword>
<dbReference type="PANTHER" id="PTHR43373">
    <property type="entry name" value="NA(+)/H(+) ANTIPORTER SUBUNIT"/>
    <property type="match status" value="1"/>
</dbReference>
<evidence type="ECO:0000256" key="9">
    <source>
        <dbReference type="RuleBase" id="RU000320"/>
    </source>
</evidence>
<evidence type="ECO:0000256" key="6">
    <source>
        <dbReference type="ARBA" id="ARBA00022989"/>
    </source>
</evidence>
<feature type="transmembrane region" description="Helical" evidence="10">
    <location>
        <begin position="601"/>
        <end position="618"/>
    </location>
</feature>
<reference evidence="16 17" key="1">
    <citation type="submission" date="2017-06" db="EMBL/GenBank/DDBJ databases">
        <authorList>
            <person name="Kim H.J."/>
            <person name="Triplett B.A."/>
        </authorList>
    </citation>
    <scope>NUCLEOTIDE SEQUENCE [LARGE SCALE GENOMIC DNA]</scope>
    <source>
        <strain evidence="16 17">DSM 22179</strain>
    </source>
</reference>
<evidence type="ECO:0000259" key="12">
    <source>
        <dbReference type="Pfam" id="PF00662"/>
    </source>
</evidence>
<name>A0A212U548_9MICO</name>
<evidence type="ECO:0000256" key="10">
    <source>
        <dbReference type="SAM" id="Phobius"/>
    </source>
</evidence>
<feature type="transmembrane region" description="Helical" evidence="10">
    <location>
        <begin position="912"/>
        <end position="936"/>
    </location>
</feature>
<feature type="transmembrane region" description="Helical" evidence="10">
    <location>
        <begin position="625"/>
        <end position="642"/>
    </location>
</feature>
<feature type="transmembrane region" description="Helical" evidence="10">
    <location>
        <begin position="201"/>
        <end position="226"/>
    </location>
</feature>
<dbReference type="InterPro" id="IPR042106">
    <property type="entry name" value="Nuo/plastoQ_OxRdtase_6_NuoJ"/>
</dbReference>
<evidence type="ECO:0000313" key="16">
    <source>
        <dbReference type="EMBL" id="SNC73378.1"/>
    </source>
</evidence>
<feature type="transmembrane region" description="Helical" evidence="10">
    <location>
        <begin position="648"/>
        <end position="667"/>
    </location>
</feature>
<evidence type="ECO:0000313" key="17">
    <source>
        <dbReference type="Proteomes" id="UP000198122"/>
    </source>
</evidence>
<dbReference type="NCBIfam" id="NF009284">
    <property type="entry name" value="PRK12644.1"/>
    <property type="match status" value="1"/>
</dbReference>
<dbReference type="Pfam" id="PF04039">
    <property type="entry name" value="MnhB"/>
    <property type="match status" value="1"/>
</dbReference>
<dbReference type="InterPro" id="IPR050616">
    <property type="entry name" value="CPA3_Na-H_Antiporter_A"/>
</dbReference>
<comment type="subcellular location">
    <subcellularLocation>
        <location evidence="1">Cell membrane</location>
        <topology evidence="1">Multi-pass membrane protein</topology>
    </subcellularLocation>
    <subcellularLocation>
        <location evidence="9">Membrane</location>
        <topology evidence="9">Multi-pass membrane protein</topology>
    </subcellularLocation>
</comment>
<proteinExistence type="predicted"/>
<feature type="transmembrane region" description="Helical" evidence="10">
    <location>
        <begin position="318"/>
        <end position="342"/>
    </location>
</feature>
<keyword evidence="3" id="KW-0050">Antiport</keyword>
<feature type="transmembrane region" description="Helical" evidence="10">
    <location>
        <begin position="453"/>
        <end position="475"/>
    </location>
</feature>
<dbReference type="RefSeq" id="WP_088818926.1">
    <property type="nucleotide sequence ID" value="NZ_FYEZ01000003.1"/>
</dbReference>
<dbReference type="Pfam" id="PF00361">
    <property type="entry name" value="Proton_antipo_M"/>
    <property type="match status" value="1"/>
</dbReference>
<evidence type="ECO:0000256" key="4">
    <source>
        <dbReference type="ARBA" id="ARBA00022475"/>
    </source>
</evidence>
<keyword evidence="8 10" id="KW-0472">Membrane</keyword>
<keyword evidence="4" id="KW-1003">Cell membrane</keyword>
<dbReference type="InterPro" id="IPR025383">
    <property type="entry name" value="MrpA_C/MbhD"/>
</dbReference>
<dbReference type="Pfam" id="PF20501">
    <property type="entry name" value="MbhE"/>
    <property type="match status" value="1"/>
</dbReference>
<evidence type="ECO:0000259" key="13">
    <source>
        <dbReference type="Pfam" id="PF04039"/>
    </source>
</evidence>
<evidence type="ECO:0000256" key="5">
    <source>
        <dbReference type="ARBA" id="ARBA00022692"/>
    </source>
</evidence>
<feature type="domain" description="NADH-Ubiquinone oxidoreductase (complex I) chain 5 N-terminal" evidence="12">
    <location>
        <begin position="63"/>
        <end position="108"/>
    </location>
</feature>
<dbReference type="OrthoDB" id="9811798at2"/>
<feature type="transmembrane region" description="Helical" evidence="10">
    <location>
        <begin position="495"/>
        <end position="520"/>
    </location>
</feature>
<dbReference type="InterPro" id="IPR001516">
    <property type="entry name" value="Proton_antipo_N"/>
</dbReference>
<dbReference type="AlphaFoldDB" id="A0A212U548"/>
<feature type="transmembrane region" description="Helical" evidence="10">
    <location>
        <begin position="363"/>
        <end position="385"/>
    </location>
</feature>
<keyword evidence="2" id="KW-0813">Transport</keyword>
<dbReference type="Gene3D" id="1.20.120.1200">
    <property type="entry name" value="NADH-ubiquinone/plastoquinone oxidoreductase chain 6, subunit NuoJ"/>
    <property type="match status" value="1"/>
</dbReference>
<keyword evidence="5 9" id="KW-0812">Transmembrane</keyword>
<evidence type="ECO:0000256" key="3">
    <source>
        <dbReference type="ARBA" id="ARBA00022449"/>
    </source>
</evidence>
<dbReference type="GO" id="GO:0005886">
    <property type="term" value="C:plasma membrane"/>
    <property type="evidence" value="ECO:0007669"/>
    <property type="project" value="UniProtKB-SubCell"/>
</dbReference>
<keyword evidence="6 10" id="KW-1133">Transmembrane helix</keyword>
<dbReference type="InterPro" id="IPR007182">
    <property type="entry name" value="MnhB"/>
</dbReference>